<feature type="transmembrane region" description="Helical" evidence="1">
    <location>
        <begin position="20"/>
        <end position="42"/>
    </location>
</feature>
<protein>
    <recommendedName>
        <fullName evidence="2">Cyanobacterial TRADD-N associated 2 transmembrane domain-containing protein</fullName>
    </recommendedName>
</protein>
<evidence type="ECO:0000259" key="2">
    <source>
        <dbReference type="Pfam" id="PF20712"/>
    </source>
</evidence>
<organism evidence="3">
    <name type="scientific">Shewanella algae</name>
    <dbReference type="NCBI Taxonomy" id="38313"/>
    <lineage>
        <taxon>Bacteria</taxon>
        <taxon>Pseudomonadati</taxon>
        <taxon>Pseudomonadota</taxon>
        <taxon>Gammaproteobacteria</taxon>
        <taxon>Alteromonadales</taxon>
        <taxon>Shewanellaceae</taxon>
        <taxon>Shewanella</taxon>
    </lineage>
</organism>
<keyword evidence="1" id="KW-0472">Membrane</keyword>
<proteinExistence type="predicted"/>
<sequence>MLIITGLIIGFTDFKNSESIAYLSAGSGVVVEFISGVFFYLYNKTTLQLKGYHDSLVNIQNVLLSFKIIEDTEDSKTKLEMTNSMIAALNKNA</sequence>
<feature type="domain" description="Cyanobacterial TRADD-N associated 2 transmembrane" evidence="2">
    <location>
        <begin position="2"/>
        <end position="49"/>
    </location>
</feature>
<keyword evidence="1" id="KW-0812">Transmembrane</keyword>
<dbReference type="Pfam" id="PF20712">
    <property type="entry name" value="CyanoTRADDas_TM"/>
    <property type="match status" value="1"/>
</dbReference>
<dbReference type="AlphaFoldDB" id="A0A7T8IRW7"/>
<reference evidence="3" key="1">
    <citation type="submission" date="2018-09" db="EMBL/GenBank/DDBJ databases">
        <title>Genome sequencing and analysis.</title>
        <authorList>
            <person name="Huang Y.-T."/>
        </authorList>
    </citation>
    <scope>NUCLEOTIDE SEQUENCE</scope>
    <source>
        <strain evidence="3">HIDE</strain>
    </source>
</reference>
<evidence type="ECO:0000313" key="3">
    <source>
        <dbReference type="EMBL" id="QQO85957.1"/>
    </source>
</evidence>
<accession>A0A7T8IRW7</accession>
<dbReference type="EMBL" id="CP032664">
    <property type="protein sequence ID" value="QQO85957.1"/>
    <property type="molecule type" value="Genomic_DNA"/>
</dbReference>
<evidence type="ECO:0000256" key="1">
    <source>
        <dbReference type="SAM" id="Phobius"/>
    </source>
</evidence>
<dbReference type="InterPro" id="IPR048567">
    <property type="entry name" value="CyanoTRADDas_TM"/>
</dbReference>
<gene>
    <name evidence="3" type="ORF">D7032_17070</name>
</gene>
<name>A0A7T8IRW7_9GAMM</name>
<keyword evidence="1" id="KW-1133">Transmembrane helix</keyword>